<dbReference type="GO" id="GO:0006506">
    <property type="term" value="P:GPI anchor biosynthetic process"/>
    <property type="evidence" value="ECO:0007669"/>
    <property type="project" value="UniProtKB-UniPathway"/>
</dbReference>
<dbReference type="GO" id="GO:0000009">
    <property type="term" value="F:alpha-1,6-mannosyltransferase activity"/>
    <property type="evidence" value="ECO:0007669"/>
    <property type="project" value="InterPro"/>
</dbReference>
<feature type="transmembrane region" description="Helical" evidence="11">
    <location>
        <begin position="326"/>
        <end position="345"/>
    </location>
</feature>
<evidence type="ECO:0000256" key="8">
    <source>
        <dbReference type="ARBA" id="ARBA00022824"/>
    </source>
</evidence>
<dbReference type="Pfam" id="PF04188">
    <property type="entry name" value="Mannosyl_trans2"/>
    <property type="match status" value="1"/>
</dbReference>
<dbReference type="OMA" id="GALFIWC"/>
<keyword evidence="6 11" id="KW-0808">Transferase</keyword>
<keyword evidence="10 11" id="KW-0472">Membrane</keyword>
<evidence type="ECO:0000256" key="7">
    <source>
        <dbReference type="ARBA" id="ARBA00022692"/>
    </source>
</evidence>
<evidence type="ECO:0000256" key="1">
    <source>
        <dbReference type="ARBA" id="ARBA00004477"/>
    </source>
</evidence>
<proteinExistence type="inferred from homology"/>
<dbReference type="AlphaFoldDB" id="A0A0L0BYT8"/>
<comment type="subcellular location">
    <subcellularLocation>
        <location evidence="1 11">Endoplasmic reticulum membrane</location>
        <topology evidence="1 11">Multi-pass membrane protein</topology>
    </subcellularLocation>
</comment>
<evidence type="ECO:0000256" key="6">
    <source>
        <dbReference type="ARBA" id="ARBA00022679"/>
    </source>
</evidence>
<evidence type="ECO:0000256" key="11">
    <source>
        <dbReference type="RuleBase" id="RU363112"/>
    </source>
</evidence>
<comment type="caution">
    <text evidence="11">Lacks conserved residue(s) required for the propagation of feature annotation.</text>
</comment>
<keyword evidence="7 11" id="KW-0812">Transmembrane</keyword>
<name>A0A0L0BYT8_LUCCU</name>
<dbReference type="PANTHER" id="PTHR12468:SF2">
    <property type="entry name" value="GPI MANNOSYLTRANSFERASE 2"/>
    <property type="match status" value="1"/>
</dbReference>
<evidence type="ECO:0000256" key="5">
    <source>
        <dbReference type="ARBA" id="ARBA00022676"/>
    </source>
</evidence>
<gene>
    <name evidence="12" type="ORF">FF38_04246</name>
</gene>
<evidence type="ECO:0000256" key="2">
    <source>
        <dbReference type="ARBA" id="ARBA00004687"/>
    </source>
</evidence>
<keyword evidence="13" id="KW-1185">Reference proteome</keyword>
<evidence type="ECO:0000256" key="3">
    <source>
        <dbReference type="ARBA" id="ARBA00008698"/>
    </source>
</evidence>
<dbReference type="InterPro" id="IPR007315">
    <property type="entry name" value="PIG-V/Gpi18"/>
</dbReference>
<protein>
    <recommendedName>
        <fullName evidence="11">GPI mannosyltransferase 2</fullName>
        <ecNumber evidence="11">2.4.1.-</ecNumber>
    </recommendedName>
</protein>
<comment type="caution">
    <text evidence="12">The sequence shown here is derived from an EMBL/GenBank/DDBJ whole genome shotgun (WGS) entry which is preliminary data.</text>
</comment>
<organism evidence="12 13">
    <name type="scientific">Lucilia cuprina</name>
    <name type="common">Green bottle fly</name>
    <name type="synonym">Australian sheep blowfly</name>
    <dbReference type="NCBI Taxonomy" id="7375"/>
    <lineage>
        <taxon>Eukaryota</taxon>
        <taxon>Metazoa</taxon>
        <taxon>Ecdysozoa</taxon>
        <taxon>Arthropoda</taxon>
        <taxon>Hexapoda</taxon>
        <taxon>Insecta</taxon>
        <taxon>Pterygota</taxon>
        <taxon>Neoptera</taxon>
        <taxon>Endopterygota</taxon>
        <taxon>Diptera</taxon>
        <taxon>Brachycera</taxon>
        <taxon>Muscomorpha</taxon>
        <taxon>Oestroidea</taxon>
        <taxon>Calliphoridae</taxon>
        <taxon>Luciliinae</taxon>
        <taxon>Lucilia</taxon>
    </lineage>
</organism>
<dbReference type="STRING" id="7375.A0A0L0BYT8"/>
<dbReference type="GO" id="GO:0005789">
    <property type="term" value="C:endoplasmic reticulum membrane"/>
    <property type="evidence" value="ECO:0007669"/>
    <property type="project" value="UniProtKB-SubCell"/>
</dbReference>
<keyword evidence="8 11" id="KW-0256">Endoplasmic reticulum</keyword>
<dbReference type="GO" id="GO:0031501">
    <property type="term" value="C:mannosyltransferase complex"/>
    <property type="evidence" value="ECO:0007669"/>
    <property type="project" value="TreeGrafter"/>
</dbReference>
<dbReference type="OrthoDB" id="10252502at2759"/>
<feature type="transmembrane region" description="Helical" evidence="11">
    <location>
        <begin position="366"/>
        <end position="384"/>
    </location>
</feature>
<dbReference type="EMBL" id="JRES01001139">
    <property type="protein sequence ID" value="KNC25212.1"/>
    <property type="molecule type" value="Genomic_DNA"/>
</dbReference>
<keyword evidence="4 11" id="KW-0337">GPI-anchor biosynthesis</keyword>
<comment type="function">
    <text evidence="11">Mannosyltransferase involved in glycosylphosphatidylinositol-anchor biosynthesis.</text>
</comment>
<evidence type="ECO:0000256" key="10">
    <source>
        <dbReference type="ARBA" id="ARBA00023136"/>
    </source>
</evidence>
<dbReference type="GO" id="GO:0004376">
    <property type="term" value="F:GPI mannosyltransferase activity"/>
    <property type="evidence" value="ECO:0007669"/>
    <property type="project" value="InterPro"/>
</dbReference>
<feature type="transmembrane region" description="Helical" evidence="11">
    <location>
        <begin position="421"/>
        <end position="440"/>
    </location>
</feature>
<evidence type="ECO:0000256" key="4">
    <source>
        <dbReference type="ARBA" id="ARBA00022502"/>
    </source>
</evidence>
<reference evidence="12 13" key="1">
    <citation type="journal article" date="2015" name="Nat. Commun.">
        <title>Lucilia cuprina genome unlocks parasitic fly biology to underpin future interventions.</title>
        <authorList>
            <person name="Anstead C.A."/>
            <person name="Korhonen P.K."/>
            <person name="Young N.D."/>
            <person name="Hall R.S."/>
            <person name="Jex A.R."/>
            <person name="Murali S.C."/>
            <person name="Hughes D.S."/>
            <person name="Lee S.F."/>
            <person name="Perry T."/>
            <person name="Stroehlein A.J."/>
            <person name="Ansell B.R."/>
            <person name="Breugelmans B."/>
            <person name="Hofmann A."/>
            <person name="Qu J."/>
            <person name="Dugan S."/>
            <person name="Lee S.L."/>
            <person name="Chao H."/>
            <person name="Dinh H."/>
            <person name="Han Y."/>
            <person name="Doddapaneni H.V."/>
            <person name="Worley K.C."/>
            <person name="Muzny D.M."/>
            <person name="Ioannidis P."/>
            <person name="Waterhouse R.M."/>
            <person name="Zdobnov E.M."/>
            <person name="James P.J."/>
            <person name="Bagnall N.H."/>
            <person name="Kotze A.C."/>
            <person name="Gibbs R.A."/>
            <person name="Richards S."/>
            <person name="Batterham P."/>
            <person name="Gasser R.B."/>
        </authorList>
    </citation>
    <scope>NUCLEOTIDE SEQUENCE [LARGE SCALE GENOMIC DNA]</scope>
    <source>
        <strain evidence="12 13">LS</strain>
        <tissue evidence="12">Full body</tissue>
    </source>
</reference>
<dbReference type="Proteomes" id="UP000037069">
    <property type="component" value="Unassembled WGS sequence"/>
</dbReference>
<comment type="pathway">
    <text evidence="2 11">Glycolipid biosynthesis; glycosylphosphatidylinositol-anchor biosynthesis.</text>
</comment>
<sequence>MSEKVTKLALASRVIVAVLQLITNTALPDHKNDVFRAPLADNDNNNKLSWLDKTIDFTLGGFRHWDGEYFLHIAEYGYSYENTLAFYPLYPIIVEILAKMLHYLMEDFMCMRSCCLLMAVLLNVVLFCKAANILYVLTQRIFNDLNKSWNVVLLFCFNPASIFFSAAYSESLFCLLTFYIMLECCMEIRFIRSSLALALNIIARSNGLVNFGFPVYFLMRKYILKQTHFLANFLKLLACLLLALIPWTFFNFFAFRQFCYTDNAVNHTQAVLSYAREKQFVLAGQRLAQHSTWCDNILPFPYSYIQSHYWQVGFLKYYEFKQLPNFLLALPILSFLSWHCFVYLRHFIMKFITKYPLALLIKEYKTLPFVLHSTFLTLFCIFFVHIQISTRLLCSATPTLYWFAADYMPKSLDKLKLKSKAGLIFVWFAFYVIVGTLLFSNNLPWT</sequence>
<comment type="similarity">
    <text evidence="3 11">Belongs to the PIGV family.</text>
</comment>
<accession>A0A0L0BYT8</accession>
<keyword evidence="9 11" id="KW-1133">Transmembrane helix</keyword>
<dbReference type="EC" id="2.4.1.-" evidence="11"/>
<keyword evidence="5 11" id="KW-0328">Glycosyltransferase</keyword>
<feature type="transmembrane region" description="Helical" evidence="11">
    <location>
        <begin position="116"/>
        <end position="137"/>
    </location>
</feature>
<evidence type="ECO:0000256" key="9">
    <source>
        <dbReference type="ARBA" id="ARBA00022989"/>
    </source>
</evidence>
<feature type="transmembrane region" description="Helical" evidence="11">
    <location>
        <begin position="229"/>
        <end position="250"/>
    </location>
</feature>
<dbReference type="PANTHER" id="PTHR12468">
    <property type="entry name" value="GPI MANNOSYLTRANSFERASE 2"/>
    <property type="match status" value="1"/>
</dbReference>
<evidence type="ECO:0000313" key="13">
    <source>
        <dbReference type="Proteomes" id="UP000037069"/>
    </source>
</evidence>
<dbReference type="UniPathway" id="UPA00196"/>
<evidence type="ECO:0000313" key="12">
    <source>
        <dbReference type="EMBL" id="KNC25212.1"/>
    </source>
</evidence>